<dbReference type="AlphaFoldDB" id="A0A9W6WTD3"/>
<gene>
    <name evidence="1" type="ORF">Pfra01_000064600</name>
</gene>
<dbReference type="EMBL" id="BSXT01000048">
    <property type="protein sequence ID" value="GMF15984.1"/>
    <property type="molecule type" value="Genomic_DNA"/>
</dbReference>
<evidence type="ECO:0000313" key="1">
    <source>
        <dbReference type="EMBL" id="GMF15984.1"/>
    </source>
</evidence>
<dbReference type="Proteomes" id="UP001165121">
    <property type="component" value="Unassembled WGS sequence"/>
</dbReference>
<evidence type="ECO:0000313" key="2">
    <source>
        <dbReference type="Proteomes" id="UP001165121"/>
    </source>
</evidence>
<protein>
    <submittedName>
        <fullName evidence="1">Unnamed protein product</fullName>
    </submittedName>
</protein>
<reference evidence="1" key="1">
    <citation type="submission" date="2023-04" db="EMBL/GenBank/DDBJ databases">
        <title>Phytophthora fragariaefolia NBRC 109709.</title>
        <authorList>
            <person name="Ichikawa N."/>
            <person name="Sato H."/>
            <person name="Tonouchi N."/>
        </authorList>
    </citation>
    <scope>NUCLEOTIDE SEQUENCE</scope>
    <source>
        <strain evidence="1">NBRC 109709</strain>
    </source>
</reference>
<keyword evidence="2" id="KW-1185">Reference proteome</keyword>
<organism evidence="1 2">
    <name type="scientific">Phytophthora fragariaefolia</name>
    <dbReference type="NCBI Taxonomy" id="1490495"/>
    <lineage>
        <taxon>Eukaryota</taxon>
        <taxon>Sar</taxon>
        <taxon>Stramenopiles</taxon>
        <taxon>Oomycota</taxon>
        <taxon>Peronosporomycetes</taxon>
        <taxon>Peronosporales</taxon>
        <taxon>Peronosporaceae</taxon>
        <taxon>Phytophthora</taxon>
    </lineage>
</organism>
<accession>A0A9W6WTD3</accession>
<name>A0A9W6WTD3_9STRA</name>
<comment type="caution">
    <text evidence="1">The sequence shown here is derived from an EMBL/GenBank/DDBJ whole genome shotgun (WGS) entry which is preliminary data.</text>
</comment>
<dbReference type="OrthoDB" id="2438421at2759"/>
<sequence length="233" mass="25833">MCPPSEDLRLPLVAGDGNVPEAAFTTLQQQQFNVALATMFYLCALPFAVVESQAFREPFMLLAPGIRFPSRHSLSGDLLRRVREQIHERAVALIRLQKFVTIVTDSWTNVGNSTIINFMVVAPGMPSAICLTLPPGQSDPRSTLSNLKELLRFVLPIYADLVRRPTSSSISTSSNSTNESFASSVLKEARLQSKKTRHVQVDTIPPMTNLTERLLSVTRTTWSAPPFFIARFA</sequence>
<proteinExistence type="predicted"/>